<evidence type="ECO:0000256" key="1">
    <source>
        <dbReference type="SAM" id="MobiDB-lite"/>
    </source>
</evidence>
<proteinExistence type="predicted"/>
<evidence type="ECO:0000313" key="4">
    <source>
        <dbReference type="Proteomes" id="UP001442841"/>
    </source>
</evidence>
<dbReference type="Proteomes" id="UP001442841">
    <property type="component" value="Chromosome"/>
</dbReference>
<gene>
    <name evidence="3" type="ORF">AADG42_10335</name>
</gene>
<reference evidence="3 4" key="1">
    <citation type="submission" date="2024-04" db="EMBL/GenBank/DDBJ databases">
        <title>Isolation of an actinomycete strain from pig manure.</title>
        <authorList>
            <person name="Gong T."/>
            <person name="Yu Z."/>
            <person name="An M."/>
            <person name="Wei C."/>
            <person name="Yang W."/>
            <person name="Liu L."/>
        </authorList>
    </citation>
    <scope>NUCLEOTIDE SEQUENCE [LARGE SCALE GENOMIC DNA]</scope>
    <source>
        <strain evidence="3 4">ZF39</strain>
    </source>
</reference>
<feature type="region of interest" description="Disordered" evidence="1">
    <location>
        <begin position="163"/>
        <end position="199"/>
    </location>
</feature>
<feature type="compositionally biased region" description="Acidic residues" evidence="1">
    <location>
        <begin position="184"/>
        <end position="199"/>
    </location>
</feature>
<feature type="transmembrane region" description="Helical" evidence="2">
    <location>
        <begin position="18"/>
        <end position="38"/>
    </location>
</feature>
<dbReference type="PANTHER" id="PTHR35335:SF1">
    <property type="entry name" value="UPF0716 PROTEIN FXSA"/>
    <property type="match status" value="1"/>
</dbReference>
<name>A0ABZ3FNT1_9ACTN</name>
<accession>A0ABZ3FNT1</accession>
<dbReference type="RefSeq" id="WP_425309133.1">
    <property type="nucleotide sequence ID" value="NZ_CP154795.1"/>
</dbReference>
<dbReference type="Pfam" id="PF04186">
    <property type="entry name" value="FxsA"/>
    <property type="match status" value="1"/>
</dbReference>
<keyword evidence="2" id="KW-0812">Transmembrane</keyword>
<evidence type="ECO:0000313" key="3">
    <source>
        <dbReference type="EMBL" id="XAN07679.1"/>
    </source>
</evidence>
<feature type="transmembrane region" description="Helical" evidence="2">
    <location>
        <begin position="44"/>
        <end position="64"/>
    </location>
</feature>
<dbReference type="InterPro" id="IPR007313">
    <property type="entry name" value="FxsA"/>
</dbReference>
<dbReference type="EMBL" id="CP154795">
    <property type="protein sequence ID" value="XAN07679.1"/>
    <property type="molecule type" value="Genomic_DNA"/>
</dbReference>
<keyword evidence="4" id="KW-1185">Reference proteome</keyword>
<keyword evidence="2" id="KW-1133">Transmembrane helix</keyword>
<organism evidence="3 4">
    <name type="scientific">Ammonicoccus fulvus</name>
    <dbReference type="NCBI Taxonomy" id="3138240"/>
    <lineage>
        <taxon>Bacteria</taxon>
        <taxon>Bacillati</taxon>
        <taxon>Actinomycetota</taxon>
        <taxon>Actinomycetes</taxon>
        <taxon>Propionibacteriales</taxon>
        <taxon>Propionibacteriaceae</taxon>
        <taxon>Ammonicoccus</taxon>
    </lineage>
</organism>
<protein>
    <submittedName>
        <fullName evidence="3">FxsA family protein</fullName>
    </submittedName>
</protein>
<evidence type="ECO:0000256" key="2">
    <source>
        <dbReference type="SAM" id="Phobius"/>
    </source>
</evidence>
<sequence>MTQGLPPGEGRRRRRRPWALPLLLVLLVLVPLTEIFVLLQVGNWIGLLPTIGLLIVIAIFGTWLSKREGGKAWKGLNQAINTGEFPSGKIADAAMILVGALMLVFPGFLTDIVALLFLLPFTRPLMKKLFAWAVAGQAKKFTDGMPGMMPPIGMPRMPGYPPTVDGTGTHTSDGRMRNPGESGEVIEGEVIDGDDPDRR</sequence>
<keyword evidence="2" id="KW-0472">Membrane</keyword>
<feature type="transmembrane region" description="Helical" evidence="2">
    <location>
        <begin position="94"/>
        <end position="119"/>
    </location>
</feature>
<dbReference type="NCBIfam" id="NF008528">
    <property type="entry name" value="PRK11463.1-2"/>
    <property type="match status" value="1"/>
</dbReference>
<dbReference type="PANTHER" id="PTHR35335">
    <property type="entry name" value="UPF0716 PROTEIN FXSA"/>
    <property type="match status" value="1"/>
</dbReference>